<keyword evidence="5 7" id="KW-0472">Membrane</keyword>
<dbReference type="GO" id="GO:0046474">
    <property type="term" value="P:glycerophospholipid biosynthetic process"/>
    <property type="evidence" value="ECO:0000318"/>
    <property type="project" value="GO_Central"/>
</dbReference>
<dbReference type="GeneID" id="18236492"/>
<feature type="transmembrane region" description="Helical" evidence="7">
    <location>
        <begin position="376"/>
        <end position="395"/>
    </location>
</feature>
<proteinExistence type="predicted"/>
<keyword evidence="6" id="KW-0012">Acyltransferase</keyword>
<comment type="subcellular location">
    <subcellularLocation>
        <location evidence="1">Membrane</location>
        <topology evidence="1">Multi-pass membrane protein</topology>
    </subcellularLocation>
</comment>
<feature type="transmembrane region" description="Helical" evidence="7">
    <location>
        <begin position="91"/>
        <end position="110"/>
    </location>
</feature>
<dbReference type="STRING" id="684364.F4NZJ2"/>
<evidence type="ECO:0000313" key="9">
    <source>
        <dbReference type="Proteomes" id="UP000007241"/>
    </source>
</evidence>
<evidence type="ECO:0000256" key="5">
    <source>
        <dbReference type="ARBA" id="ARBA00023136"/>
    </source>
</evidence>
<accession>F4NZJ2</accession>
<dbReference type="RefSeq" id="XP_006677757.1">
    <property type="nucleotide sequence ID" value="XM_006677694.1"/>
</dbReference>
<dbReference type="InterPro" id="IPR004299">
    <property type="entry name" value="MBOAT_fam"/>
</dbReference>
<dbReference type="Proteomes" id="UP000007241">
    <property type="component" value="Unassembled WGS sequence"/>
</dbReference>
<dbReference type="PANTHER" id="PTHR13906">
    <property type="entry name" value="PORCUPINE"/>
    <property type="match status" value="1"/>
</dbReference>
<dbReference type="PANTHER" id="PTHR13906:SF4">
    <property type="entry name" value="LYSOPHOSPHOLIPID ACYLTRANSFERASE 6"/>
    <property type="match status" value="1"/>
</dbReference>
<keyword evidence="3 7" id="KW-0812">Transmembrane</keyword>
<dbReference type="InterPro" id="IPR049941">
    <property type="entry name" value="LPLAT_7/PORCN-like"/>
</dbReference>
<feature type="non-terminal residue" evidence="8">
    <location>
        <position position="1"/>
    </location>
</feature>
<dbReference type="OMA" id="FTGPMMI"/>
<keyword evidence="2" id="KW-0808">Transferase</keyword>
<dbReference type="GO" id="GO:0030258">
    <property type="term" value="P:lipid modification"/>
    <property type="evidence" value="ECO:0000318"/>
    <property type="project" value="GO_Central"/>
</dbReference>
<evidence type="ECO:0000256" key="4">
    <source>
        <dbReference type="ARBA" id="ARBA00022989"/>
    </source>
</evidence>
<evidence type="ECO:0000313" key="8">
    <source>
        <dbReference type="EMBL" id="EGF81138.1"/>
    </source>
</evidence>
<dbReference type="HOGENOM" id="CLU_011340_5_1_1"/>
<feature type="transmembrane region" description="Helical" evidence="7">
    <location>
        <begin position="20"/>
        <end position="39"/>
    </location>
</feature>
<feature type="transmembrane region" description="Helical" evidence="7">
    <location>
        <begin position="51"/>
        <end position="71"/>
    </location>
</feature>
<feature type="transmembrane region" description="Helical" evidence="7">
    <location>
        <begin position="222"/>
        <end position="240"/>
    </location>
</feature>
<evidence type="ECO:0000256" key="6">
    <source>
        <dbReference type="ARBA" id="ARBA00023315"/>
    </source>
</evidence>
<dbReference type="GO" id="GO:0016020">
    <property type="term" value="C:membrane"/>
    <property type="evidence" value="ECO:0000318"/>
    <property type="project" value="GO_Central"/>
</dbReference>
<sequence>FNSLYCSMDYIANQLGLPTEFLAICSCLVSSFPLALLYNHIPKSNPILRHWFCFLSTSSIIILLFGVTSYLNVLVPTLITYGLTSIAGGDRLVPILVSVGVIVQLFILHVQIQLLHANDLTYVNISTPMMVMAIKLSLFAWSVYDGTRSTKDLDSDMVPFAIKEMPDLIEYLGFIFYFATFWVGPAFDYQYYYEWGASALFNGPFFTNYTGAYRRIPSTKMASIKVLILGTLILSAFLTLDSIRSPAFYRSPTGFVKEKGFWWRVFLIQVAGLSTRAKLCAAWKISEAAGILTGLGYRGVDSITKKPMFDLLENINVRQVELGQCPKGIIDGWNIKTSNWLKRCVYLRATTPGSKSTSVATGLTNLISAMWHGFHAGYYLSFLSATLWIIVGRITRRYFRPFFVLSDSPLKFYKPVYDLLGFIFTMSTLNYIFMPFIVWHASSSLYIWTSVLFLGHVFLLSIYVLLETLGGGWYLQHIVLPYVIGSEAAATARGEITMDFAQKKSIQGLHRKLD</sequence>
<dbReference type="EMBL" id="GL882882">
    <property type="protein sequence ID" value="EGF81138.1"/>
    <property type="molecule type" value="Genomic_DNA"/>
</dbReference>
<dbReference type="AlphaFoldDB" id="F4NZJ2"/>
<feature type="transmembrane region" description="Helical" evidence="7">
    <location>
        <begin position="416"/>
        <end position="439"/>
    </location>
</feature>
<reference evidence="8 9" key="1">
    <citation type="submission" date="2009-12" db="EMBL/GenBank/DDBJ databases">
        <title>The draft genome of Batrachochytrium dendrobatidis.</title>
        <authorList>
            <consortium name="US DOE Joint Genome Institute (JGI-PGF)"/>
            <person name="Kuo A."/>
            <person name="Salamov A."/>
            <person name="Schmutz J."/>
            <person name="Lucas S."/>
            <person name="Pitluck S."/>
            <person name="Rosenblum E."/>
            <person name="Stajich J."/>
            <person name="Eisen M."/>
            <person name="Grigoriev I.V."/>
        </authorList>
    </citation>
    <scope>NUCLEOTIDE SEQUENCE [LARGE SCALE GENOMIC DNA]</scope>
    <source>
        <strain evidence="9">JAM81 / FGSC 10211</strain>
    </source>
</reference>
<protein>
    <recommendedName>
        <fullName evidence="10">MBOAT family protein</fullName>
    </recommendedName>
</protein>
<keyword evidence="4 7" id="KW-1133">Transmembrane helix</keyword>
<evidence type="ECO:0000256" key="2">
    <source>
        <dbReference type="ARBA" id="ARBA00022679"/>
    </source>
</evidence>
<dbReference type="InParanoid" id="F4NZJ2"/>
<name>F4NZJ2_BATDJ</name>
<dbReference type="GO" id="GO:0047184">
    <property type="term" value="F:1-acylglycerophosphocholine O-acyltransferase activity"/>
    <property type="evidence" value="ECO:0000318"/>
    <property type="project" value="GO_Central"/>
</dbReference>
<feature type="transmembrane region" description="Helical" evidence="7">
    <location>
        <begin position="168"/>
        <end position="187"/>
    </location>
</feature>
<evidence type="ECO:0008006" key="10">
    <source>
        <dbReference type="Google" id="ProtNLM"/>
    </source>
</evidence>
<evidence type="ECO:0000256" key="3">
    <source>
        <dbReference type="ARBA" id="ARBA00022692"/>
    </source>
</evidence>
<dbReference type="OrthoDB" id="286734at2759"/>
<feature type="transmembrane region" description="Helical" evidence="7">
    <location>
        <begin position="122"/>
        <end position="144"/>
    </location>
</feature>
<dbReference type="GO" id="GO:0005783">
    <property type="term" value="C:endoplasmic reticulum"/>
    <property type="evidence" value="ECO:0000318"/>
    <property type="project" value="GO_Central"/>
</dbReference>
<keyword evidence="9" id="KW-1185">Reference proteome</keyword>
<organism evidence="8 9">
    <name type="scientific">Batrachochytrium dendrobatidis (strain JAM81 / FGSC 10211)</name>
    <name type="common">Frog chytrid fungus</name>
    <dbReference type="NCBI Taxonomy" id="684364"/>
    <lineage>
        <taxon>Eukaryota</taxon>
        <taxon>Fungi</taxon>
        <taxon>Fungi incertae sedis</taxon>
        <taxon>Chytridiomycota</taxon>
        <taxon>Chytridiomycota incertae sedis</taxon>
        <taxon>Chytridiomycetes</taxon>
        <taxon>Rhizophydiales</taxon>
        <taxon>Rhizophydiales incertae sedis</taxon>
        <taxon>Batrachochytrium</taxon>
    </lineage>
</organism>
<evidence type="ECO:0000256" key="7">
    <source>
        <dbReference type="SAM" id="Phobius"/>
    </source>
</evidence>
<evidence type="ECO:0000256" key="1">
    <source>
        <dbReference type="ARBA" id="ARBA00004141"/>
    </source>
</evidence>
<gene>
    <name evidence="8" type="ORF">BATDEDRAFT_10746</name>
</gene>
<dbReference type="GO" id="GO:0003841">
    <property type="term" value="F:1-acylglycerol-3-phosphate O-acyltransferase activity"/>
    <property type="evidence" value="ECO:0000318"/>
    <property type="project" value="GO_Central"/>
</dbReference>
<feature type="transmembrane region" description="Helical" evidence="7">
    <location>
        <begin position="445"/>
        <end position="466"/>
    </location>
</feature>
<dbReference type="FunCoup" id="F4NZJ2">
    <property type="interactions" value="137"/>
</dbReference>
<dbReference type="Pfam" id="PF03062">
    <property type="entry name" value="MBOAT"/>
    <property type="match status" value="1"/>
</dbReference>